<reference evidence="2 3" key="1">
    <citation type="journal article" date="2005" name="Science">
        <title>Comparative genomics of trypanosomatid parasitic protozoa.</title>
        <authorList>
            <person name="El-Sayed N.M."/>
            <person name="Myler P.J."/>
            <person name="Blandin G."/>
            <person name="Berriman M."/>
            <person name="Crabtree J."/>
            <person name="Aggarwal G."/>
            <person name="Caler E."/>
            <person name="Renauld H."/>
            <person name="Worthey E.A."/>
            <person name="Hertz-Fowler C."/>
            <person name="Ghedin E."/>
            <person name="Peacock C."/>
            <person name="Bartholomeu D.C."/>
            <person name="Haas B.J."/>
            <person name="Tran A.N."/>
            <person name="Wortman J.R."/>
            <person name="Alsmark U.C."/>
            <person name="Angiuoli S."/>
            <person name="Anupama A."/>
            <person name="Badger J."/>
            <person name="Bringaud F."/>
            <person name="Cadag E."/>
            <person name="Carlton J.M."/>
            <person name="Cerqueira G.C."/>
            <person name="Creasy T."/>
            <person name="Delcher A.L."/>
            <person name="Djikeng A."/>
            <person name="Embley T.M."/>
            <person name="Hauser C."/>
            <person name="Ivens A.C."/>
            <person name="Kummerfeld S.K."/>
            <person name="Pereira-Leal J.B."/>
            <person name="Nilsson D."/>
            <person name="Peterson J."/>
            <person name="Salzberg S.L."/>
            <person name="Shallom J."/>
            <person name="Silva J.C."/>
            <person name="Sundaram J."/>
            <person name="Westenberger S."/>
            <person name="White O."/>
            <person name="Melville S.E."/>
            <person name="Donelson J.E."/>
            <person name="Andersson B."/>
            <person name="Stuart K.D."/>
            <person name="Hall N."/>
        </authorList>
    </citation>
    <scope>NUCLEOTIDE SEQUENCE [LARGE SCALE GENOMIC DNA]</scope>
    <source>
        <strain evidence="2 3">927/4 GUTat10.1</strain>
    </source>
</reference>
<dbReference type="PaxDb" id="5691-EAN76799"/>
<keyword evidence="1" id="KW-0732">Signal</keyword>
<name>Q38EH1_TRYB2</name>
<dbReference type="AlphaFoldDB" id="Q38EH1"/>
<dbReference type="RefSeq" id="XP_827129.1">
    <property type="nucleotide sequence ID" value="XM_822036.1"/>
</dbReference>
<dbReference type="Proteomes" id="UP000008524">
    <property type="component" value="Chromosome 9"/>
</dbReference>
<protein>
    <recommendedName>
        <fullName evidence="4">Secreted protein</fullName>
    </recommendedName>
</protein>
<evidence type="ECO:0000313" key="3">
    <source>
        <dbReference type="Proteomes" id="UP000008524"/>
    </source>
</evidence>
<evidence type="ECO:0000313" key="2">
    <source>
        <dbReference type="EMBL" id="EAN76799.1"/>
    </source>
</evidence>
<proteinExistence type="predicted"/>
<gene>
    <name evidence="2" type="ORF">Tb09.v1.0430</name>
</gene>
<dbReference type="InParanoid" id="Q38EH1"/>
<feature type="chain" id="PRO_5004221895" description="Secreted protein" evidence="1">
    <location>
        <begin position="31"/>
        <end position="108"/>
    </location>
</feature>
<organism evidence="2 3">
    <name type="scientific">Trypanosoma brucei brucei (strain 927/4 GUTat10.1)</name>
    <dbReference type="NCBI Taxonomy" id="185431"/>
    <lineage>
        <taxon>Eukaryota</taxon>
        <taxon>Discoba</taxon>
        <taxon>Euglenozoa</taxon>
        <taxon>Kinetoplastea</taxon>
        <taxon>Metakinetoplastina</taxon>
        <taxon>Trypanosomatida</taxon>
        <taxon>Trypanosomatidae</taxon>
        <taxon>Trypanosoma</taxon>
    </lineage>
</organism>
<evidence type="ECO:0000256" key="1">
    <source>
        <dbReference type="SAM" id="SignalP"/>
    </source>
</evidence>
<dbReference type="GeneID" id="3660527"/>
<feature type="signal peptide" evidence="1">
    <location>
        <begin position="1"/>
        <end position="30"/>
    </location>
</feature>
<dbReference type="KEGG" id="tbr:Tb09.v1.0430"/>
<keyword evidence="3" id="KW-1185">Reference proteome</keyword>
<dbReference type="EMBL" id="CM000207">
    <property type="protein sequence ID" value="EAN76799.1"/>
    <property type="molecule type" value="Genomic_DNA"/>
</dbReference>
<sequence length="108" mass="12116">MGLLCFNSAKFRRSTLRLPLALWIICLVALEDNPSFTCNHTKSQYAAAYRSLTHPFACMASGTAQLSLVPCFAGVSGSVVLKPKLFFLFYKRVGEATKPLRLRRCRDR</sequence>
<accession>Q38EH1</accession>
<reference evidence="2 3" key="2">
    <citation type="journal article" date="2005" name="Science">
        <title>The genome of the African trypanosome Trypanosoma brucei.</title>
        <authorList>
            <person name="Berriman M."/>
            <person name="Ghedin E."/>
            <person name="Hertz-Fowler C."/>
            <person name="Blandin G."/>
            <person name="Renauld H."/>
            <person name="Bartholomeu D.C."/>
            <person name="Lennard N.J."/>
            <person name="Caler E."/>
            <person name="Hamlin N.E."/>
            <person name="Haas B."/>
            <person name="Bohme U."/>
            <person name="Hannick L."/>
            <person name="Aslett M.A."/>
            <person name="Shallom J."/>
            <person name="Marcello L."/>
            <person name="Hou L."/>
            <person name="Wickstead B."/>
            <person name="Alsmark U.C."/>
            <person name="Arrowsmith C."/>
            <person name="Atkin R.J."/>
            <person name="Barron A.J."/>
            <person name="Bringaud F."/>
            <person name="Brooks K."/>
            <person name="Carrington M."/>
            <person name="Cherevach I."/>
            <person name="Chillingworth T.J."/>
            <person name="Churcher C."/>
            <person name="Clark L.N."/>
            <person name="Corton C.H."/>
            <person name="Cronin A."/>
            <person name="Davies R.M."/>
            <person name="Doggett J."/>
            <person name="Djikeng A."/>
            <person name="Feldblyum T."/>
            <person name="Field M.C."/>
            <person name="Fraser A."/>
            <person name="Goodhead I."/>
            <person name="Hance Z."/>
            <person name="Harper D."/>
            <person name="Harris B.R."/>
            <person name="Hauser H."/>
            <person name="Hostetler J."/>
            <person name="Ivens A."/>
            <person name="Jagels K."/>
            <person name="Johnson D."/>
            <person name="Johnson J."/>
            <person name="Jones K."/>
            <person name="Kerhornou A.X."/>
            <person name="Koo H."/>
            <person name="Larke N."/>
            <person name="Landfear S."/>
            <person name="Larkin C."/>
            <person name="Leech V."/>
            <person name="Line A."/>
            <person name="Lord A."/>
            <person name="Macleod A."/>
            <person name="Mooney P.J."/>
            <person name="Moule S."/>
            <person name="Martin D.M."/>
            <person name="Morgan G.W."/>
            <person name="Mungall K."/>
            <person name="Norbertczak H."/>
            <person name="Ormond D."/>
            <person name="Pai G."/>
            <person name="Peacock C.S."/>
            <person name="Peterson J."/>
            <person name="Quail M.A."/>
            <person name="Rabbinowitsch E."/>
            <person name="Rajandream M.A."/>
            <person name="Reitter C."/>
            <person name="Salzberg S.L."/>
            <person name="Sanders M."/>
            <person name="Schobel S."/>
            <person name="Sharp S."/>
            <person name="Simmonds M."/>
            <person name="Simpson A.J."/>
            <person name="Tallon L."/>
            <person name="Turner C.M."/>
            <person name="Tait A."/>
            <person name="Tivey A.R."/>
            <person name="Van Aken S."/>
            <person name="Walker D."/>
            <person name="Wanless D."/>
            <person name="Wang S."/>
            <person name="White B."/>
            <person name="White O."/>
            <person name="Whitehead S."/>
            <person name="Woodward J."/>
            <person name="Wortman J."/>
            <person name="Adams M.D."/>
            <person name="Embley T.M."/>
            <person name="Gull K."/>
            <person name="Ullu E."/>
            <person name="Barry J.D."/>
            <person name="Fairlamb A.H."/>
            <person name="Opperdoes F."/>
            <person name="Barrell B.G."/>
            <person name="Donelson J.E."/>
            <person name="Hall N."/>
            <person name="Fraser C.M."/>
            <person name="Melville S.E."/>
            <person name="El-Sayed N.M."/>
        </authorList>
    </citation>
    <scope>NUCLEOTIDE SEQUENCE [LARGE SCALE GENOMIC DNA]</scope>
    <source>
        <strain evidence="2 3">927/4 GUTat10.1</strain>
    </source>
</reference>
<evidence type="ECO:0008006" key="4">
    <source>
        <dbReference type="Google" id="ProtNLM"/>
    </source>
</evidence>